<protein>
    <submittedName>
        <fullName evidence="2">Helix-turn-helix domain-containing protein</fullName>
    </submittedName>
</protein>
<evidence type="ECO:0000313" key="2">
    <source>
        <dbReference type="EMBL" id="KAA5609843.1"/>
    </source>
</evidence>
<evidence type="ECO:0000259" key="1">
    <source>
        <dbReference type="Pfam" id="PF12728"/>
    </source>
</evidence>
<organism evidence="2 3">
    <name type="scientific">Rhodovastum atsumiense</name>
    <dbReference type="NCBI Taxonomy" id="504468"/>
    <lineage>
        <taxon>Bacteria</taxon>
        <taxon>Pseudomonadati</taxon>
        <taxon>Pseudomonadota</taxon>
        <taxon>Alphaproteobacteria</taxon>
        <taxon>Acetobacterales</taxon>
        <taxon>Acetobacteraceae</taxon>
        <taxon>Rhodovastum</taxon>
    </lineage>
</organism>
<dbReference type="InterPro" id="IPR041657">
    <property type="entry name" value="HTH_17"/>
</dbReference>
<dbReference type="Proteomes" id="UP000325255">
    <property type="component" value="Unassembled WGS sequence"/>
</dbReference>
<dbReference type="Pfam" id="PF12728">
    <property type="entry name" value="HTH_17"/>
    <property type="match status" value="1"/>
</dbReference>
<dbReference type="InterPro" id="IPR009061">
    <property type="entry name" value="DNA-bd_dom_put_sf"/>
</dbReference>
<proteinExistence type="predicted"/>
<gene>
    <name evidence="2" type="ORF">F1189_22395</name>
</gene>
<evidence type="ECO:0000313" key="3">
    <source>
        <dbReference type="Proteomes" id="UP000325255"/>
    </source>
</evidence>
<dbReference type="AlphaFoldDB" id="A0A5M6INJ8"/>
<keyword evidence="3" id="KW-1185">Reference proteome</keyword>
<dbReference type="RefSeq" id="WP_150043109.1">
    <property type="nucleotide sequence ID" value="NZ_OW485601.1"/>
</dbReference>
<sequence>MRNVTADSLLQAGYSEPSAGGLLTTAGAAAWLGVRRKALERWRCSGGGPPFVRLGRKTVRYRVRDLEAYVACCVRTSTADG</sequence>
<dbReference type="EMBL" id="VWPK01000043">
    <property type="protein sequence ID" value="KAA5609843.1"/>
    <property type="molecule type" value="Genomic_DNA"/>
</dbReference>
<accession>A0A5M6INJ8</accession>
<comment type="caution">
    <text evidence="2">The sequence shown here is derived from an EMBL/GenBank/DDBJ whole genome shotgun (WGS) entry which is preliminary data.</text>
</comment>
<reference evidence="2 3" key="1">
    <citation type="submission" date="2019-09" db="EMBL/GenBank/DDBJ databases">
        <title>Genome sequence of Rhodovastum atsumiense, a diverse member of the Acetobacteraceae family of non-sulfur purple photosynthetic bacteria.</title>
        <authorList>
            <person name="Meyer T."/>
            <person name="Kyndt J."/>
        </authorList>
    </citation>
    <scope>NUCLEOTIDE SEQUENCE [LARGE SCALE GENOMIC DNA]</scope>
    <source>
        <strain evidence="2 3">DSM 21279</strain>
    </source>
</reference>
<dbReference type="OrthoDB" id="9806994at2"/>
<dbReference type="SUPFAM" id="SSF46955">
    <property type="entry name" value="Putative DNA-binding domain"/>
    <property type="match status" value="1"/>
</dbReference>
<feature type="domain" description="Helix-turn-helix" evidence="1">
    <location>
        <begin position="22"/>
        <end position="70"/>
    </location>
</feature>
<name>A0A5M6INJ8_9PROT</name>